<dbReference type="Proteomes" id="UP000048984">
    <property type="component" value="Unassembled WGS sequence"/>
</dbReference>
<dbReference type="RefSeq" id="WP_054359111.1">
    <property type="nucleotide sequence ID" value="NZ_LJYW01000001.1"/>
</dbReference>
<dbReference type="Pfam" id="PF05973">
    <property type="entry name" value="Gp49"/>
    <property type="match status" value="1"/>
</dbReference>
<evidence type="ECO:0008006" key="3">
    <source>
        <dbReference type="Google" id="ProtNLM"/>
    </source>
</evidence>
<reference evidence="1 2" key="2">
    <citation type="submission" date="2015-10" db="EMBL/GenBank/DDBJ databases">
        <title>Draft Genome Sequence of Prosthecomicrobium hirschii ATCC 27832.</title>
        <authorList>
            <person name="Daniel J."/>
            <person name="Givan S.A."/>
            <person name="Brun Y.V."/>
            <person name="Brown P.J."/>
        </authorList>
    </citation>
    <scope>NUCLEOTIDE SEQUENCE [LARGE SCALE GENOMIC DNA]</scope>
    <source>
        <strain evidence="1 2">16</strain>
    </source>
</reference>
<evidence type="ECO:0000313" key="1">
    <source>
        <dbReference type="EMBL" id="KPL52948.1"/>
    </source>
</evidence>
<evidence type="ECO:0000313" key="2">
    <source>
        <dbReference type="Proteomes" id="UP000048984"/>
    </source>
</evidence>
<comment type="caution">
    <text evidence="1">The sequence shown here is derived from an EMBL/GenBank/DDBJ whole genome shotgun (WGS) entry which is preliminary data.</text>
</comment>
<dbReference type="EMBL" id="LJYW01000001">
    <property type="protein sequence ID" value="KPL52948.1"/>
    <property type="molecule type" value="Genomic_DNA"/>
</dbReference>
<protein>
    <recommendedName>
        <fullName evidence="3">Addiction module toxin RelE</fullName>
    </recommendedName>
</protein>
<sequence length="127" mass="14321">MERLPRPSRSLVWIGSCRKDYGAFPPAVQEAFGFELFLAQTGQRPPSAKTLKGLSGGTVELIDDFDGDTYRAVYTTRFESVIYVLHAFKKKSKSGIKTPQTDIDLIRKRLKDAEADHANRMKRETPS</sequence>
<dbReference type="InterPro" id="IPR009241">
    <property type="entry name" value="HigB-like"/>
</dbReference>
<organism evidence="1 2">
    <name type="scientific">Prosthecodimorpha hirschii</name>
    <dbReference type="NCBI Taxonomy" id="665126"/>
    <lineage>
        <taxon>Bacteria</taxon>
        <taxon>Pseudomonadati</taxon>
        <taxon>Pseudomonadota</taxon>
        <taxon>Alphaproteobacteria</taxon>
        <taxon>Hyphomicrobiales</taxon>
        <taxon>Ancalomicrobiaceae</taxon>
        <taxon>Prosthecodimorpha</taxon>
    </lineage>
</organism>
<gene>
    <name evidence="1" type="ORF">ABB55_12580</name>
</gene>
<proteinExistence type="predicted"/>
<dbReference type="AlphaFoldDB" id="A0A0P6VNY3"/>
<name>A0A0P6VNY3_9HYPH</name>
<keyword evidence="2" id="KW-1185">Reference proteome</keyword>
<accession>A0A0P6VNY3</accession>
<reference evidence="1 2" key="1">
    <citation type="submission" date="2015-09" db="EMBL/GenBank/DDBJ databases">
        <authorList>
            <person name="Jackson K.R."/>
            <person name="Lunt B.L."/>
            <person name="Fisher J.N.B."/>
            <person name="Gardner A.V."/>
            <person name="Bailey M.E."/>
            <person name="Deus L.M."/>
            <person name="Earl A.S."/>
            <person name="Gibby P.D."/>
            <person name="Hartmann K.A."/>
            <person name="Liu J.E."/>
            <person name="Manci A.M."/>
            <person name="Nielsen D.A."/>
            <person name="Solomon M.B."/>
            <person name="Breakwell D.P."/>
            <person name="Burnett S.H."/>
            <person name="Grose J.H."/>
        </authorList>
    </citation>
    <scope>NUCLEOTIDE SEQUENCE [LARGE SCALE GENOMIC DNA]</scope>
    <source>
        <strain evidence="1 2">16</strain>
    </source>
</reference>
<dbReference type="STRING" id="665126.ABB55_12580"/>